<dbReference type="Gene3D" id="1.20.1440.90">
    <property type="entry name" value="Phosphoenolpyruvate/pyruvate domain"/>
    <property type="match status" value="1"/>
</dbReference>
<keyword evidence="7 10" id="KW-0456">Lyase</keyword>
<evidence type="ECO:0000256" key="3">
    <source>
        <dbReference type="ARBA" id="ARBA00008346"/>
    </source>
</evidence>
<evidence type="ECO:0000256" key="2">
    <source>
        <dbReference type="ARBA" id="ARBA00003670"/>
    </source>
</evidence>
<dbReference type="EC" id="4.1.1.31" evidence="4 10"/>
<dbReference type="EMBL" id="CP071518">
    <property type="protein sequence ID" value="QSX78975.1"/>
    <property type="molecule type" value="Genomic_DNA"/>
</dbReference>
<dbReference type="InterPro" id="IPR015813">
    <property type="entry name" value="Pyrv/PenolPyrv_kinase-like_dom"/>
</dbReference>
<dbReference type="NCBIfam" id="NF000584">
    <property type="entry name" value="PRK00009.1"/>
    <property type="match status" value="1"/>
</dbReference>
<dbReference type="PRINTS" id="PR00150">
    <property type="entry name" value="PEPCARBXLASE"/>
</dbReference>
<comment type="cofactor">
    <cofactor evidence="1 10">
        <name>Mg(2+)</name>
        <dbReference type="ChEBI" id="CHEBI:18420"/>
    </cofactor>
</comment>
<dbReference type="GO" id="GO:0000287">
    <property type="term" value="F:magnesium ion binding"/>
    <property type="evidence" value="ECO:0007669"/>
    <property type="project" value="UniProtKB-UniRule"/>
</dbReference>
<keyword evidence="14" id="KW-1185">Reference proteome</keyword>
<dbReference type="PROSITE" id="PS00781">
    <property type="entry name" value="PEPCASE_1"/>
    <property type="match status" value="1"/>
</dbReference>
<dbReference type="PANTHER" id="PTHR30523:SF6">
    <property type="entry name" value="PHOSPHOENOLPYRUVATE CARBOXYLASE"/>
    <property type="match status" value="1"/>
</dbReference>
<organism evidence="13 14">
    <name type="scientific">Agrilutibacter solisilvae</name>
    <dbReference type="NCBI Taxonomy" id="2763317"/>
    <lineage>
        <taxon>Bacteria</taxon>
        <taxon>Pseudomonadati</taxon>
        <taxon>Pseudomonadota</taxon>
        <taxon>Gammaproteobacteria</taxon>
        <taxon>Lysobacterales</taxon>
        <taxon>Lysobacteraceae</taxon>
        <taxon>Agrilutibacter</taxon>
    </lineage>
</organism>
<protein>
    <recommendedName>
        <fullName evidence="5 10">Phosphoenolpyruvate carboxylase</fullName>
        <shortName evidence="10">PEPC</shortName>
        <shortName evidence="10">PEPCase</shortName>
        <ecNumber evidence="4 10">4.1.1.31</ecNumber>
    </recommendedName>
</protein>
<evidence type="ECO:0000313" key="13">
    <source>
        <dbReference type="EMBL" id="QSX78975.1"/>
    </source>
</evidence>
<gene>
    <name evidence="10 13" type="primary">ppc</name>
    <name evidence="13" type="ORF">I8J32_003360</name>
</gene>
<dbReference type="PANTHER" id="PTHR30523">
    <property type="entry name" value="PHOSPHOENOLPYRUVATE CARBOXYLASE"/>
    <property type="match status" value="1"/>
</dbReference>
<dbReference type="InterPro" id="IPR021135">
    <property type="entry name" value="PEP_COase"/>
</dbReference>
<proteinExistence type="inferred from homology"/>
<evidence type="ECO:0000313" key="14">
    <source>
        <dbReference type="Proteomes" id="UP000639274"/>
    </source>
</evidence>
<dbReference type="InterPro" id="IPR033129">
    <property type="entry name" value="PEPCASE_His_AS"/>
</dbReference>
<reference evidence="13 14" key="1">
    <citation type="submission" date="2021-03" db="EMBL/GenBank/DDBJ databases">
        <title>Lysobacter sp. nov. isolated from soil of gangwondo yeongwol, south Korea.</title>
        <authorList>
            <person name="Kim K.R."/>
            <person name="Kim K.H."/>
            <person name="Jeon C.O."/>
        </authorList>
    </citation>
    <scope>NUCLEOTIDE SEQUENCE [LARGE SCALE GENOMIC DNA]</scope>
    <source>
        <strain evidence="13 14">R19</strain>
    </source>
</reference>
<dbReference type="GO" id="GO:0008964">
    <property type="term" value="F:phosphoenolpyruvate carboxylase activity"/>
    <property type="evidence" value="ECO:0007669"/>
    <property type="project" value="UniProtKB-UniRule"/>
</dbReference>
<dbReference type="SUPFAM" id="SSF51621">
    <property type="entry name" value="Phosphoenolpyruvate/pyruvate domain"/>
    <property type="match status" value="1"/>
</dbReference>
<accession>A0A974Y221</accession>
<comment type="similarity">
    <text evidence="3 10">Belongs to the PEPCase type 1 family.</text>
</comment>
<dbReference type="PROSITE" id="PS00393">
    <property type="entry name" value="PEPCASE_2"/>
    <property type="match status" value="1"/>
</dbReference>
<dbReference type="InterPro" id="IPR022805">
    <property type="entry name" value="PEP_COase_bac/pln-type"/>
</dbReference>
<dbReference type="GO" id="GO:0005829">
    <property type="term" value="C:cytosol"/>
    <property type="evidence" value="ECO:0007669"/>
    <property type="project" value="TreeGrafter"/>
</dbReference>
<evidence type="ECO:0000256" key="6">
    <source>
        <dbReference type="ARBA" id="ARBA00022842"/>
    </source>
</evidence>
<name>A0A974Y221_9GAMM</name>
<dbReference type="GO" id="GO:0015977">
    <property type="term" value="P:carbon fixation"/>
    <property type="evidence" value="ECO:0007669"/>
    <property type="project" value="UniProtKB-UniRule"/>
</dbReference>
<evidence type="ECO:0000256" key="7">
    <source>
        <dbReference type="ARBA" id="ARBA00023239"/>
    </source>
</evidence>
<evidence type="ECO:0000256" key="5">
    <source>
        <dbReference type="ARBA" id="ARBA00022419"/>
    </source>
</evidence>
<comment type="catalytic activity">
    <reaction evidence="9 10">
        <text>oxaloacetate + phosphate = phosphoenolpyruvate + hydrogencarbonate</text>
        <dbReference type="Rhea" id="RHEA:28370"/>
        <dbReference type="ChEBI" id="CHEBI:16452"/>
        <dbReference type="ChEBI" id="CHEBI:17544"/>
        <dbReference type="ChEBI" id="CHEBI:43474"/>
        <dbReference type="ChEBI" id="CHEBI:58702"/>
        <dbReference type="EC" id="4.1.1.31"/>
    </reaction>
</comment>
<evidence type="ECO:0000256" key="1">
    <source>
        <dbReference type="ARBA" id="ARBA00001946"/>
    </source>
</evidence>
<dbReference type="InterPro" id="IPR018129">
    <property type="entry name" value="PEP_COase_Lys_AS"/>
</dbReference>
<evidence type="ECO:0000256" key="4">
    <source>
        <dbReference type="ARBA" id="ARBA00012305"/>
    </source>
</evidence>
<keyword evidence="8 10" id="KW-0120">Carbon dioxide fixation</keyword>
<feature type="active site" evidence="10 11">
    <location>
        <position position="156"/>
    </location>
</feature>
<evidence type="ECO:0000256" key="10">
    <source>
        <dbReference type="HAMAP-Rule" id="MF_00595"/>
    </source>
</evidence>
<evidence type="ECO:0000256" key="9">
    <source>
        <dbReference type="ARBA" id="ARBA00048995"/>
    </source>
</evidence>
<evidence type="ECO:0000256" key="11">
    <source>
        <dbReference type="PROSITE-ProRule" id="PRU10111"/>
    </source>
</evidence>
<dbReference type="HAMAP" id="MF_00595">
    <property type="entry name" value="PEPcase_type1"/>
    <property type="match status" value="1"/>
</dbReference>
<evidence type="ECO:0000256" key="8">
    <source>
        <dbReference type="ARBA" id="ARBA00023300"/>
    </source>
</evidence>
<feature type="active site" evidence="10 12">
    <location>
        <position position="576"/>
    </location>
</feature>
<dbReference type="Pfam" id="PF00311">
    <property type="entry name" value="PEPcase"/>
    <property type="match status" value="1"/>
</dbReference>
<dbReference type="GO" id="GO:0006099">
    <property type="term" value="P:tricarboxylic acid cycle"/>
    <property type="evidence" value="ECO:0007669"/>
    <property type="project" value="InterPro"/>
</dbReference>
<sequence>MSLPAPHAAPLRTVEFAATDALLREDVNMLGALVGEILAEQRSPGFLDQVEQLRRAAIARREADAPVAALAQALHEVPLELAGDLVRAFSTYFQAVNLGERVHRIRRRRDYERQGAAPQPGGLREAVQRLSGQGVGADELQALLARLRVEPVFTAHPTEAVRRALLKKEREIVTCLVADIDRGRTPAERRADRERIRLALTTSWQTSEAATARPSVADEFQHVGFYLTEVLYRVLPVFFEVFEDALRDHYGAACADEIALPDVLRFGTWVGGDMDGNPNVGADTVRATLAGQRSMVLAAYRRDLASLAELLSQSLTRVQVSDALLARIARYRELLPAAAARLKPRHEDMPYRNLLALVQARLQATAEDRAEGYADAAQFEEDLALIQDSLQAHRGEHAGGFAVRRLRRRAACFGFHLASLDLRQDSATHDAALAALLGDAGWAARDVATRTARLHGLLEDPSAVMDGAAARATLDVFAAVAELRPRYGAHAFGPYIISMTRSAADALAVLALARVAGCLEDGAVPLDIAPLFETIDDLDAAADTLRALFADPHYRAHLSRRGDRQVVMLGYSDSAKDGGLLASRWSLQQTQVALTRLAQDSGVHIAFFHGRGGSVSRGGGKTARAIDAAPRGSVDGTLRLTEQGEVIHRKYGIRAIALRNLEQTTAAVLHATLRPRRAEPREESWRAIAAELSDHSRSHYRALVHEAAGFPDYFRSATPIDVIERLRIGSRPSKRAAAAVGGEGAPGIGTLRAIPWVFAWAQNRSGLTAWYGVGTALAHGLQRHGVEALAEMARDWPFFSTLVDDVEMVLAKSDLGIFAHYSQLAGALHARFHPGITAEFEGTREAVFAIKGRRELLADDPRLRQSIRLRNPYVDPISVLQVDLLARWRAGGREDDALLQALIATINGIAAGIQNTG</sequence>
<dbReference type="GO" id="GO:0006107">
    <property type="term" value="P:oxaloacetate metabolic process"/>
    <property type="evidence" value="ECO:0007669"/>
    <property type="project" value="UniProtKB-UniRule"/>
</dbReference>
<comment type="function">
    <text evidence="2 10">Forms oxaloacetate, a four-carbon dicarboxylic acid source for the tricarboxylic acid cycle.</text>
</comment>
<dbReference type="KEGG" id="lsf:I8J32_003360"/>
<dbReference type="RefSeq" id="WP_200615182.1">
    <property type="nucleotide sequence ID" value="NZ_CP071518.1"/>
</dbReference>
<evidence type="ECO:0000256" key="12">
    <source>
        <dbReference type="PROSITE-ProRule" id="PRU10112"/>
    </source>
</evidence>
<keyword evidence="6 10" id="KW-0460">Magnesium</keyword>
<dbReference type="AlphaFoldDB" id="A0A974Y221"/>
<dbReference type="Proteomes" id="UP000639274">
    <property type="component" value="Chromosome"/>
</dbReference>
<comment type="subunit">
    <text evidence="10">Homotetramer.</text>
</comment>